<gene>
    <name evidence="1" type="ORF">D7W81_13915</name>
</gene>
<dbReference type="Proteomes" id="UP000267003">
    <property type="component" value="Unassembled WGS sequence"/>
</dbReference>
<sequence length="566" mass="61832">MSDDNRFWWPFDLSPAEEAATGAFRERMRREPQALDVGAATLAADLLAHMMGRHVHGILERDSLPHTCHLLNGWGNARLDGRPLLEHLEPFVHRDEAGRPYILQRDPEGEFHPWQAIAYTVMAGVDPLHPLPGVRASFRDIALNSRQLNVTDGIELGHLLYALAALEPEPRADTAPFLMGSDVCDVAALMERAVDAHHHGGFEVCRKVHLTEGLCAAAANIRGMERFRQDAQGFLDGQLDILFVLGAALEQVDLLAARGEKGGPGTLLHQLRESLLIDSPLENHCYYVGHLIELATLAHVAGFAIPPETWNAMAFVANRLNHTFPRFLPHTVFAECFLHFGHYRRAITLLMEVERARAEGRALTSADFARYTVDFDQLPPLPAGVSLDAAGPAPTGEGLYTLAPPPVGGRPEFEAIVARYSKGASAHLKARGGFTHFRRMAPPSWPRAFHYELLDYGADVGAEIHLESEAVRPLGPRVEALRDRVAGRFPGLDVTWDGAWSRGRGRLRVLFPAGTPVERVAAGIQALVEETFADLDAAASGLSVPVAPWALPLATPATPSVVPPAR</sequence>
<reference evidence="2" key="1">
    <citation type="submission" date="2018-09" db="EMBL/GenBank/DDBJ databases">
        <authorList>
            <person name="Livingstone P.G."/>
            <person name="Whitworth D.E."/>
        </authorList>
    </citation>
    <scope>NUCLEOTIDE SEQUENCE [LARGE SCALE GENOMIC DNA]</scope>
    <source>
        <strain evidence="2">AB050A</strain>
    </source>
</reference>
<keyword evidence="2" id="KW-1185">Reference proteome</keyword>
<evidence type="ECO:0000313" key="1">
    <source>
        <dbReference type="EMBL" id="RKH67466.1"/>
    </source>
</evidence>
<dbReference type="AlphaFoldDB" id="A0A3A8QFK6"/>
<proteinExistence type="predicted"/>
<dbReference type="OrthoDB" id="1489443at2"/>
<accession>A0A3A8QFK6</accession>
<organism evidence="1 2">
    <name type="scientific">Corallococcus aberystwythensis</name>
    <dbReference type="NCBI Taxonomy" id="2316722"/>
    <lineage>
        <taxon>Bacteria</taxon>
        <taxon>Pseudomonadati</taxon>
        <taxon>Myxococcota</taxon>
        <taxon>Myxococcia</taxon>
        <taxon>Myxococcales</taxon>
        <taxon>Cystobacterineae</taxon>
        <taxon>Myxococcaceae</taxon>
        <taxon>Corallococcus</taxon>
    </lineage>
</organism>
<evidence type="ECO:0000313" key="2">
    <source>
        <dbReference type="Proteomes" id="UP000267003"/>
    </source>
</evidence>
<dbReference type="RefSeq" id="WP_147445477.1">
    <property type="nucleotide sequence ID" value="NZ_RAWK01000071.1"/>
</dbReference>
<dbReference type="EMBL" id="RAWK01000071">
    <property type="protein sequence ID" value="RKH67466.1"/>
    <property type="molecule type" value="Genomic_DNA"/>
</dbReference>
<name>A0A3A8QFK6_9BACT</name>
<protein>
    <submittedName>
        <fullName evidence="1">Uncharacterized protein</fullName>
    </submittedName>
</protein>
<comment type="caution">
    <text evidence="1">The sequence shown here is derived from an EMBL/GenBank/DDBJ whole genome shotgun (WGS) entry which is preliminary data.</text>
</comment>